<dbReference type="InterPro" id="IPR000620">
    <property type="entry name" value="EamA_dom"/>
</dbReference>
<gene>
    <name evidence="7" type="ORF">CYQ91_08780</name>
</gene>
<name>A0AAX1XNV8_9VIBR</name>
<dbReference type="SUPFAM" id="SSF103481">
    <property type="entry name" value="Multidrug resistance efflux transporter EmrE"/>
    <property type="match status" value="2"/>
</dbReference>
<organism evidence="7 8">
    <name type="scientific">Vibrio diabolicus</name>
    <dbReference type="NCBI Taxonomy" id="50719"/>
    <lineage>
        <taxon>Bacteria</taxon>
        <taxon>Pseudomonadati</taxon>
        <taxon>Pseudomonadota</taxon>
        <taxon>Gammaproteobacteria</taxon>
        <taxon>Vibrionales</taxon>
        <taxon>Vibrionaceae</taxon>
        <taxon>Vibrio</taxon>
        <taxon>Vibrio diabolicus subgroup</taxon>
    </lineage>
</organism>
<keyword evidence="2 5" id="KW-0812">Transmembrane</keyword>
<feature type="transmembrane region" description="Helical" evidence="5">
    <location>
        <begin position="176"/>
        <end position="197"/>
    </location>
</feature>
<sequence>MSTFLLTAITMLAFAANSLLCRLALAEGLIDAGSFTLVRLISGAITLIALLVVRGQWKTDRPTSRFRFFAGVALFGYAALFSFAYLQLATGTGALLLFGAVQLTLLAIYWWQGERFQFLEIIGIGLSIVGFVWLMLPSATRPDISSALLMLISGVCWAAFTALGKQAPSPSSGITWGFIAASMIGILLSPLMLSSIYLSLSGILLAITSGAIASGLGYTLWYQVMRKLSLLQAAVSQLSVPAIALLLGTVVLHEPLSLHTLLTSGIILGGIALVFYLDPKKQANNRQADKK</sequence>
<feature type="transmembrane region" description="Helical" evidence="5">
    <location>
        <begin position="92"/>
        <end position="111"/>
    </location>
</feature>
<evidence type="ECO:0000256" key="3">
    <source>
        <dbReference type="ARBA" id="ARBA00022989"/>
    </source>
</evidence>
<evidence type="ECO:0000256" key="2">
    <source>
        <dbReference type="ARBA" id="ARBA00022692"/>
    </source>
</evidence>
<feature type="transmembrane region" description="Helical" evidence="5">
    <location>
        <begin position="144"/>
        <end position="164"/>
    </location>
</feature>
<dbReference type="InterPro" id="IPR050638">
    <property type="entry name" value="AA-Vitamin_Transporters"/>
</dbReference>
<evidence type="ECO:0000313" key="8">
    <source>
        <dbReference type="Proteomes" id="UP000283878"/>
    </source>
</evidence>
<comment type="subcellular location">
    <subcellularLocation>
        <location evidence="1">Membrane</location>
        <topology evidence="1">Multi-pass membrane protein</topology>
    </subcellularLocation>
</comment>
<accession>A0AAX1XNV8</accession>
<dbReference type="InterPro" id="IPR037185">
    <property type="entry name" value="EmrE-like"/>
</dbReference>
<dbReference type="PANTHER" id="PTHR32322">
    <property type="entry name" value="INNER MEMBRANE TRANSPORTER"/>
    <property type="match status" value="1"/>
</dbReference>
<feature type="domain" description="EamA" evidence="6">
    <location>
        <begin position="4"/>
        <end position="135"/>
    </location>
</feature>
<keyword evidence="4 5" id="KW-0472">Membrane</keyword>
<feature type="transmembrane region" description="Helical" evidence="5">
    <location>
        <begin position="233"/>
        <end position="252"/>
    </location>
</feature>
<feature type="transmembrane region" description="Helical" evidence="5">
    <location>
        <begin position="36"/>
        <end position="54"/>
    </location>
</feature>
<protein>
    <submittedName>
        <fullName evidence="7">EamA/RhaT family transporter</fullName>
    </submittedName>
</protein>
<keyword evidence="3 5" id="KW-1133">Transmembrane helix</keyword>
<feature type="transmembrane region" description="Helical" evidence="5">
    <location>
        <begin position="203"/>
        <end position="221"/>
    </location>
</feature>
<feature type="transmembrane region" description="Helical" evidence="5">
    <location>
        <begin position="66"/>
        <end position="86"/>
    </location>
</feature>
<feature type="transmembrane region" description="Helical" evidence="5">
    <location>
        <begin position="118"/>
        <end position="138"/>
    </location>
</feature>
<dbReference type="Pfam" id="PF00892">
    <property type="entry name" value="EamA"/>
    <property type="match status" value="2"/>
</dbReference>
<dbReference type="EMBL" id="PKPZ01000006">
    <property type="protein sequence ID" value="RPB40620.1"/>
    <property type="molecule type" value="Genomic_DNA"/>
</dbReference>
<evidence type="ECO:0000256" key="4">
    <source>
        <dbReference type="ARBA" id="ARBA00023136"/>
    </source>
</evidence>
<feature type="domain" description="EamA" evidence="6">
    <location>
        <begin position="146"/>
        <end position="275"/>
    </location>
</feature>
<evidence type="ECO:0000256" key="5">
    <source>
        <dbReference type="SAM" id="Phobius"/>
    </source>
</evidence>
<dbReference type="PANTHER" id="PTHR32322:SF9">
    <property type="entry name" value="AMINO-ACID METABOLITE EFFLUX PUMP-RELATED"/>
    <property type="match status" value="1"/>
</dbReference>
<evidence type="ECO:0000259" key="6">
    <source>
        <dbReference type="Pfam" id="PF00892"/>
    </source>
</evidence>
<comment type="caution">
    <text evidence="7">The sequence shown here is derived from an EMBL/GenBank/DDBJ whole genome shotgun (WGS) entry which is preliminary data.</text>
</comment>
<evidence type="ECO:0000313" key="7">
    <source>
        <dbReference type="EMBL" id="RPB40620.1"/>
    </source>
</evidence>
<proteinExistence type="predicted"/>
<reference evidence="7 8" key="1">
    <citation type="journal article" date="2018" name="AMB Express">
        <title>Occurrence and significance of pathogenicity and fitness islands in environmental vibrios.</title>
        <authorList>
            <person name="Klein S."/>
            <person name="Pipes S."/>
            <person name="Lovell C.R."/>
        </authorList>
    </citation>
    <scope>NUCLEOTIDE SEQUENCE [LARGE SCALE GENOMIC DNA]</scope>
    <source>
        <strain evidence="7 8">JBS-8-11-1</strain>
    </source>
</reference>
<dbReference type="GO" id="GO:0016020">
    <property type="term" value="C:membrane"/>
    <property type="evidence" value="ECO:0007669"/>
    <property type="project" value="UniProtKB-SubCell"/>
</dbReference>
<dbReference type="Proteomes" id="UP000283878">
    <property type="component" value="Unassembled WGS sequence"/>
</dbReference>
<evidence type="ECO:0000256" key="1">
    <source>
        <dbReference type="ARBA" id="ARBA00004141"/>
    </source>
</evidence>
<dbReference type="AlphaFoldDB" id="A0AAX1XNV8"/>
<feature type="transmembrane region" description="Helical" evidence="5">
    <location>
        <begin position="258"/>
        <end position="277"/>
    </location>
</feature>